<comment type="caution">
    <text evidence="8">The sequence shown here is derived from an EMBL/GenBank/DDBJ whole genome shotgun (WGS) entry which is preliminary data.</text>
</comment>
<keyword evidence="3 7" id="KW-0645">Protease</keyword>
<dbReference type="Pfam" id="PF00450">
    <property type="entry name" value="Peptidase_S10"/>
    <property type="match status" value="1"/>
</dbReference>
<name>A0A6A4JUK4_APOLU</name>
<dbReference type="InterPro" id="IPR033124">
    <property type="entry name" value="Ser_caboxypep_his_AS"/>
</dbReference>
<keyword evidence="5 7" id="KW-0378">Hydrolase</keyword>
<dbReference type="Gene3D" id="3.40.50.1820">
    <property type="entry name" value="alpha/beta hydrolase"/>
    <property type="match status" value="1"/>
</dbReference>
<dbReference type="SUPFAM" id="SSF53474">
    <property type="entry name" value="alpha/beta-Hydrolases"/>
    <property type="match status" value="1"/>
</dbReference>
<evidence type="ECO:0000313" key="8">
    <source>
        <dbReference type="EMBL" id="KAF6214175.1"/>
    </source>
</evidence>
<dbReference type="InterPro" id="IPR029058">
    <property type="entry name" value="AB_hydrolase_fold"/>
</dbReference>
<dbReference type="PROSITE" id="PS00131">
    <property type="entry name" value="CARBOXYPEPT_SER_SER"/>
    <property type="match status" value="1"/>
</dbReference>
<evidence type="ECO:0000256" key="5">
    <source>
        <dbReference type="ARBA" id="ARBA00022801"/>
    </source>
</evidence>
<keyword evidence="2 7" id="KW-0121">Carboxypeptidase</keyword>
<keyword evidence="4 7" id="KW-0732">Signal</keyword>
<keyword evidence="6" id="KW-0325">Glycoprotein</keyword>
<evidence type="ECO:0000256" key="6">
    <source>
        <dbReference type="ARBA" id="ARBA00023180"/>
    </source>
</evidence>
<dbReference type="InterPro" id="IPR001563">
    <property type="entry name" value="Peptidase_S10"/>
</dbReference>
<feature type="signal peptide" evidence="7">
    <location>
        <begin position="1"/>
        <end position="21"/>
    </location>
</feature>
<comment type="similarity">
    <text evidence="1 7">Belongs to the peptidase S10 family.</text>
</comment>
<dbReference type="EC" id="3.4.16.-" evidence="7"/>
<evidence type="ECO:0000256" key="3">
    <source>
        <dbReference type="ARBA" id="ARBA00022670"/>
    </source>
</evidence>
<keyword evidence="9" id="KW-1185">Reference proteome</keyword>
<evidence type="ECO:0000256" key="1">
    <source>
        <dbReference type="ARBA" id="ARBA00009431"/>
    </source>
</evidence>
<dbReference type="GO" id="GO:0006508">
    <property type="term" value="P:proteolysis"/>
    <property type="evidence" value="ECO:0007669"/>
    <property type="project" value="UniProtKB-KW"/>
</dbReference>
<dbReference type="FunFam" id="3.40.50.1820:FF:000096">
    <property type="entry name" value="Carboxypeptidase vitellogenic-like"/>
    <property type="match status" value="1"/>
</dbReference>
<dbReference type="GO" id="GO:0004185">
    <property type="term" value="F:serine-type carboxypeptidase activity"/>
    <property type="evidence" value="ECO:0007669"/>
    <property type="project" value="UniProtKB-UniRule"/>
</dbReference>
<dbReference type="InterPro" id="IPR018202">
    <property type="entry name" value="Ser_caboxypep_ser_AS"/>
</dbReference>
<evidence type="ECO:0000313" key="9">
    <source>
        <dbReference type="Proteomes" id="UP000466442"/>
    </source>
</evidence>
<proteinExistence type="inferred from homology"/>
<dbReference type="Proteomes" id="UP000466442">
    <property type="component" value="Unassembled WGS sequence"/>
</dbReference>
<evidence type="ECO:0000256" key="2">
    <source>
        <dbReference type="ARBA" id="ARBA00022645"/>
    </source>
</evidence>
<dbReference type="PRINTS" id="PR00724">
    <property type="entry name" value="CRBOXYPTASEC"/>
</dbReference>
<dbReference type="PROSITE" id="PS00560">
    <property type="entry name" value="CARBOXYPEPT_SER_HIS"/>
    <property type="match status" value="1"/>
</dbReference>
<feature type="chain" id="PRO_5035981731" description="Carboxypeptidase" evidence="7">
    <location>
        <begin position="22"/>
        <end position="457"/>
    </location>
</feature>
<evidence type="ECO:0000256" key="4">
    <source>
        <dbReference type="ARBA" id="ARBA00022729"/>
    </source>
</evidence>
<sequence>MGRRFFFSSFVFIVIGCVVNCSPLLNKGDDVGDPLYLTPYVNDGRIIEAREASRVPSMIDGEDVESYSGYITVNDELKSNMFFWFFPAENNRHKAPVILWLQGGPGGSSLFGTFYENGPFSITEDLKLERREHYWSQELNVIYIDNPVGTGFSYTTDDNGYATDETDVGKDLHEALSQFFQLFPELRSNDFFISGESYAGKYIPALAHTIHEKNPETEEKINLKGFAIGDGWIDPRNMMVYSDYLYQHGLIDDNLKGMLKELEQNTVKLIDAKSWYNASVENDKILALVSNISGPVDYYDYLIAGFGGDQDSVAAFLNNSEVRKSLHVGNLVFNDGAEVAEKLYEDVVKSVAPWLEELMDEYRVLLYNGQLDIICAYPLTINFVKQLKWSGTADYLKAPRKQWYVGEQLAGFSKTAGNFTEVLVRNAGHMVPSNQPAWALDLITRFTQNIPFDRPLG</sequence>
<dbReference type="EMBL" id="WIXP02000002">
    <property type="protein sequence ID" value="KAF6214175.1"/>
    <property type="molecule type" value="Genomic_DNA"/>
</dbReference>
<evidence type="ECO:0000256" key="7">
    <source>
        <dbReference type="RuleBase" id="RU361156"/>
    </source>
</evidence>
<accession>A0A6A4JUK4</accession>
<protein>
    <recommendedName>
        <fullName evidence="7">Carboxypeptidase</fullName>
        <ecNumber evidence="7">3.4.16.-</ecNumber>
    </recommendedName>
</protein>
<dbReference type="PANTHER" id="PTHR11802:SF472">
    <property type="entry name" value="SERINE CARBOXYPEPTIDASE CPVL-RELATED"/>
    <property type="match status" value="1"/>
</dbReference>
<dbReference type="OrthoDB" id="443318at2759"/>
<dbReference type="PROSITE" id="PS51257">
    <property type="entry name" value="PROKAR_LIPOPROTEIN"/>
    <property type="match status" value="1"/>
</dbReference>
<dbReference type="AlphaFoldDB" id="A0A6A4JUK4"/>
<gene>
    <name evidence="8" type="ORF">GE061_008914</name>
</gene>
<dbReference type="PANTHER" id="PTHR11802">
    <property type="entry name" value="SERINE PROTEASE FAMILY S10 SERINE CARBOXYPEPTIDASE"/>
    <property type="match status" value="1"/>
</dbReference>
<organism evidence="8 9">
    <name type="scientific">Apolygus lucorum</name>
    <name type="common">Small green plant bug</name>
    <name type="synonym">Lygocoris lucorum</name>
    <dbReference type="NCBI Taxonomy" id="248454"/>
    <lineage>
        <taxon>Eukaryota</taxon>
        <taxon>Metazoa</taxon>
        <taxon>Ecdysozoa</taxon>
        <taxon>Arthropoda</taxon>
        <taxon>Hexapoda</taxon>
        <taxon>Insecta</taxon>
        <taxon>Pterygota</taxon>
        <taxon>Neoptera</taxon>
        <taxon>Paraneoptera</taxon>
        <taxon>Hemiptera</taxon>
        <taxon>Heteroptera</taxon>
        <taxon>Panheteroptera</taxon>
        <taxon>Cimicomorpha</taxon>
        <taxon>Miridae</taxon>
        <taxon>Mirini</taxon>
        <taxon>Apolygus</taxon>
    </lineage>
</organism>
<reference evidence="8" key="1">
    <citation type="journal article" date="2021" name="Mol. Ecol. Resour.">
        <title>Apolygus lucorum genome provides insights into omnivorousness and mesophyll feeding.</title>
        <authorList>
            <person name="Liu Y."/>
            <person name="Liu H."/>
            <person name="Wang H."/>
            <person name="Huang T."/>
            <person name="Liu B."/>
            <person name="Yang B."/>
            <person name="Yin L."/>
            <person name="Li B."/>
            <person name="Zhang Y."/>
            <person name="Zhang S."/>
            <person name="Jiang F."/>
            <person name="Zhang X."/>
            <person name="Ren Y."/>
            <person name="Wang B."/>
            <person name="Wang S."/>
            <person name="Lu Y."/>
            <person name="Wu K."/>
            <person name="Fan W."/>
            <person name="Wang G."/>
        </authorList>
    </citation>
    <scope>NUCLEOTIDE SEQUENCE</scope>
    <source>
        <strain evidence="8">12Hb</strain>
    </source>
</reference>